<dbReference type="SMART" id="SM00236">
    <property type="entry name" value="fCBD"/>
    <property type="match status" value="1"/>
</dbReference>
<feature type="signal peptide" evidence="17">
    <location>
        <begin position="1"/>
        <end position="18"/>
    </location>
</feature>
<proteinExistence type="inferred from homology"/>
<comment type="subcellular location">
    <subcellularLocation>
        <location evidence="2 15">Secreted</location>
    </subcellularLocation>
</comment>
<evidence type="ECO:0000256" key="2">
    <source>
        <dbReference type="ARBA" id="ARBA00004613"/>
    </source>
</evidence>
<dbReference type="PROSITE" id="PS00562">
    <property type="entry name" value="CBM1_1"/>
    <property type="match status" value="1"/>
</dbReference>
<dbReference type="InterPro" id="IPR005103">
    <property type="entry name" value="AA9_LPMO"/>
</dbReference>
<evidence type="ECO:0000256" key="13">
    <source>
        <dbReference type="ARBA" id="ARBA00044502"/>
    </source>
</evidence>
<evidence type="ECO:0000259" key="18">
    <source>
        <dbReference type="PROSITE" id="PS51164"/>
    </source>
</evidence>
<comment type="cofactor">
    <cofactor evidence="1">
        <name>Cu(2+)</name>
        <dbReference type="ChEBI" id="CHEBI:29036"/>
    </cofactor>
</comment>
<evidence type="ECO:0000256" key="11">
    <source>
        <dbReference type="ARBA" id="ARBA00023277"/>
    </source>
</evidence>
<feature type="domain" description="CBM1" evidence="18">
    <location>
        <begin position="383"/>
        <end position="419"/>
    </location>
</feature>
<evidence type="ECO:0000256" key="7">
    <source>
        <dbReference type="ARBA" id="ARBA00023002"/>
    </source>
</evidence>
<keyword evidence="3 15" id="KW-0964">Secreted</keyword>
<feature type="region of interest" description="Disordered" evidence="16">
    <location>
        <begin position="231"/>
        <end position="384"/>
    </location>
</feature>
<dbReference type="InterPro" id="IPR049892">
    <property type="entry name" value="AA9"/>
</dbReference>
<dbReference type="GO" id="GO:0016787">
    <property type="term" value="F:hydrolase activity"/>
    <property type="evidence" value="ECO:0007669"/>
    <property type="project" value="UniProtKB-KW"/>
</dbReference>
<evidence type="ECO:0000313" key="19">
    <source>
        <dbReference type="EMBL" id="KAL2818038.1"/>
    </source>
</evidence>
<feature type="compositionally biased region" description="Acidic residues" evidence="16">
    <location>
        <begin position="327"/>
        <end position="345"/>
    </location>
</feature>
<evidence type="ECO:0000313" key="20">
    <source>
        <dbReference type="Proteomes" id="UP001610334"/>
    </source>
</evidence>
<keyword evidence="5 17" id="KW-0732">Signal</keyword>
<evidence type="ECO:0000256" key="16">
    <source>
        <dbReference type="SAM" id="MobiDB-lite"/>
    </source>
</evidence>
<dbReference type="SUPFAM" id="SSF57180">
    <property type="entry name" value="Cellulose-binding domain"/>
    <property type="match status" value="1"/>
</dbReference>
<dbReference type="InterPro" id="IPR035971">
    <property type="entry name" value="CBD_sf"/>
</dbReference>
<evidence type="ECO:0000256" key="15">
    <source>
        <dbReference type="RuleBase" id="RU368122"/>
    </source>
</evidence>
<keyword evidence="7" id="KW-0560">Oxidoreductase</keyword>
<evidence type="ECO:0000256" key="1">
    <source>
        <dbReference type="ARBA" id="ARBA00001973"/>
    </source>
</evidence>
<sequence length="421" mass="43914">MKAFGLLALAATAKLVSAHATVMAVWINDEDQGLGNGADGYIRTPPNNSPVVDVTSTDMTCNVNGGTPAASTLEVKAGDKITFEWHHNTRDASDDIIDLSHLGPVLVYMAETEKGSAGNGWVKIAEDGYTDGKWAVETLVENRGKHSIIVPDVPAGDYLFRPEIIALHEGNRVSGAQFYMECVQVSVTSSGSNTLPEGVSIPGAYSAQDPGVLFDLYNGFTSYPIPGPAVWDGASDSGSDSGSAPTTTSASAAPTVAPTTTQAVIPTSEPSEAPSSSSAAPEPEETSCPNDDEEDYEEEPEVTTTTSAPIITPEPTQAPTTTSAAPEPEDTSCPNDDDDYEEEPEVTSASAVIPTSAPSGFTTSARPTTTAAPAPTEQPSTGGSVKIWQRCGGIGHTGATTCEAGLTCKHWNPYYYQCIQE</sequence>
<dbReference type="EMBL" id="JBFXLT010000015">
    <property type="protein sequence ID" value="KAL2818038.1"/>
    <property type="molecule type" value="Genomic_DNA"/>
</dbReference>
<evidence type="ECO:0000256" key="12">
    <source>
        <dbReference type="ARBA" id="ARBA00023326"/>
    </source>
</evidence>
<keyword evidence="4" id="KW-0479">Metal-binding</keyword>
<comment type="domain">
    <text evidence="15">Has a modular structure: an endo-beta-1,4-glucanase catalytic module at the N-terminus, a linker rich in serines and threonines, and a C-terminal carbohydrate-binding module (CBM).</text>
</comment>
<keyword evidence="10 15" id="KW-1015">Disulfide bond</keyword>
<gene>
    <name evidence="19" type="ORF">BJX63DRAFT_440327</name>
</gene>
<dbReference type="Gene3D" id="2.70.50.70">
    <property type="match status" value="1"/>
</dbReference>
<keyword evidence="6 15" id="KW-0136">Cellulose degradation</keyword>
<dbReference type="PROSITE" id="PS51164">
    <property type="entry name" value="CBM1_2"/>
    <property type="match status" value="1"/>
</dbReference>
<dbReference type="InterPro" id="IPR000254">
    <property type="entry name" value="CBD"/>
</dbReference>
<accession>A0ABR4HTM2</accession>
<keyword evidence="11 15" id="KW-0119">Carbohydrate metabolism</keyword>
<dbReference type="Pfam" id="PF00734">
    <property type="entry name" value="CBM_1"/>
    <property type="match status" value="1"/>
</dbReference>
<dbReference type="Proteomes" id="UP001610334">
    <property type="component" value="Unassembled WGS sequence"/>
</dbReference>
<feature type="compositionally biased region" description="Acidic residues" evidence="16">
    <location>
        <begin position="282"/>
        <end position="301"/>
    </location>
</feature>
<feature type="chain" id="PRO_5047404750" description="AA9 family lytic polysaccharide monooxygenase" evidence="17">
    <location>
        <begin position="19"/>
        <end position="421"/>
    </location>
</feature>
<organism evidence="19 20">
    <name type="scientific">Aspergillus granulosus</name>
    <dbReference type="NCBI Taxonomy" id="176169"/>
    <lineage>
        <taxon>Eukaryota</taxon>
        <taxon>Fungi</taxon>
        <taxon>Dikarya</taxon>
        <taxon>Ascomycota</taxon>
        <taxon>Pezizomycotina</taxon>
        <taxon>Eurotiomycetes</taxon>
        <taxon>Eurotiomycetidae</taxon>
        <taxon>Eurotiales</taxon>
        <taxon>Aspergillaceae</taxon>
        <taxon>Aspergillus</taxon>
        <taxon>Aspergillus subgen. Nidulantes</taxon>
    </lineage>
</organism>
<evidence type="ECO:0000256" key="10">
    <source>
        <dbReference type="ARBA" id="ARBA00023157"/>
    </source>
</evidence>
<feature type="compositionally biased region" description="Low complexity" evidence="16">
    <location>
        <begin position="232"/>
        <end position="281"/>
    </location>
</feature>
<dbReference type="PANTHER" id="PTHR33353">
    <property type="entry name" value="PUTATIVE (AFU_ORTHOLOGUE AFUA_1G12560)-RELATED"/>
    <property type="match status" value="1"/>
</dbReference>
<name>A0ABR4HTM2_9EURO</name>
<evidence type="ECO:0000256" key="9">
    <source>
        <dbReference type="ARBA" id="ARBA00023033"/>
    </source>
</evidence>
<dbReference type="PANTHER" id="PTHR33353:SF17">
    <property type="entry name" value="ENDO-BETA-1,4-GLUCANASE D"/>
    <property type="match status" value="1"/>
</dbReference>
<dbReference type="EC" id="1.14.99.56" evidence="15"/>
<reference evidence="19 20" key="1">
    <citation type="submission" date="2024-07" db="EMBL/GenBank/DDBJ databases">
        <title>Section-level genome sequencing and comparative genomics of Aspergillus sections Usti and Cavernicolus.</title>
        <authorList>
            <consortium name="Lawrence Berkeley National Laboratory"/>
            <person name="Nybo J.L."/>
            <person name="Vesth T.C."/>
            <person name="Theobald S."/>
            <person name="Frisvad J.C."/>
            <person name="Larsen T.O."/>
            <person name="Kjaerboelling I."/>
            <person name="Rothschild-Mancinelli K."/>
            <person name="Lyhne E.K."/>
            <person name="Kogle M.E."/>
            <person name="Barry K."/>
            <person name="Clum A."/>
            <person name="Na H."/>
            <person name="Ledsgaard L."/>
            <person name="Lin J."/>
            <person name="Lipzen A."/>
            <person name="Kuo A."/>
            <person name="Riley R."/>
            <person name="Mondo S."/>
            <person name="Labutti K."/>
            <person name="Haridas S."/>
            <person name="Pangalinan J."/>
            <person name="Salamov A.A."/>
            <person name="Simmons B.A."/>
            <person name="Magnuson J.K."/>
            <person name="Chen J."/>
            <person name="Drula E."/>
            <person name="Henrissat B."/>
            <person name="Wiebenga A."/>
            <person name="Lubbers R.J."/>
            <person name="Gomes A.C."/>
            <person name="Makela M.R."/>
            <person name="Stajich J."/>
            <person name="Grigoriev I.V."/>
            <person name="Mortensen U.H."/>
            <person name="De Vries R.P."/>
            <person name="Baker S.E."/>
            <person name="Andersen M.R."/>
        </authorList>
    </citation>
    <scope>NUCLEOTIDE SEQUENCE [LARGE SCALE GENOMIC DNA]</scope>
    <source>
        <strain evidence="19 20">CBS 588.65</strain>
    </source>
</reference>
<comment type="caution">
    <text evidence="19">The sequence shown here is derived from an EMBL/GenBank/DDBJ whole genome shotgun (WGS) entry which is preliminary data.</text>
</comment>
<comment type="function">
    <text evidence="15">Lytic polysaccharide monooxygenase (LMPO) that depolymerizes crystalline and amorphous polysaccharides via the oxidation of scissile alpha- or beta-(1-4)-glycosidic bonds, yielding C1 and/or C4 oxidation products. Catalysis by LPMOs requires the reduction of the active-site copper from Cu(II) to Cu(I) by a reducing agent and H(2)O(2) or O(2) as a cosubstrate.</text>
</comment>
<evidence type="ECO:0000256" key="3">
    <source>
        <dbReference type="ARBA" id="ARBA00022525"/>
    </source>
</evidence>
<keyword evidence="20" id="KW-1185">Reference proteome</keyword>
<evidence type="ECO:0000256" key="8">
    <source>
        <dbReference type="ARBA" id="ARBA00023008"/>
    </source>
</evidence>
<protein>
    <recommendedName>
        <fullName evidence="15">AA9 family lytic polysaccharide monooxygenase</fullName>
        <ecNumber evidence="15">1.14.99.56</ecNumber>
    </recommendedName>
    <alternativeName>
        <fullName evidence="15">Endo-beta-1,4-glucanase</fullName>
    </alternativeName>
    <alternativeName>
        <fullName evidence="15">Glycosyl hydrolase 61 family protein</fullName>
    </alternativeName>
</protein>
<keyword evidence="12 15" id="KW-0624">Polysaccharide degradation</keyword>
<feature type="compositionally biased region" description="Low complexity" evidence="16">
    <location>
        <begin position="362"/>
        <end position="381"/>
    </location>
</feature>
<comment type="similarity">
    <text evidence="13">Belongs to the polysaccharide monooxygenase AA9 family.</text>
</comment>
<keyword evidence="8" id="KW-0186">Copper</keyword>
<feature type="compositionally biased region" description="Low complexity" evidence="16">
    <location>
        <begin position="302"/>
        <end position="326"/>
    </location>
</feature>
<evidence type="ECO:0000256" key="5">
    <source>
        <dbReference type="ARBA" id="ARBA00022729"/>
    </source>
</evidence>
<keyword evidence="9" id="KW-0503">Monooxygenase</keyword>
<dbReference type="Pfam" id="PF03443">
    <property type="entry name" value="AA9"/>
    <property type="match status" value="1"/>
</dbReference>
<evidence type="ECO:0000256" key="14">
    <source>
        <dbReference type="ARBA" id="ARBA00045077"/>
    </source>
</evidence>
<dbReference type="CDD" id="cd21175">
    <property type="entry name" value="LPMO_AA9"/>
    <property type="match status" value="1"/>
</dbReference>
<evidence type="ECO:0000256" key="17">
    <source>
        <dbReference type="SAM" id="SignalP"/>
    </source>
</evidence>
<keyword evidence="19" id="KW-0378">Hydrolase</keyword>
<evidence type="ECO:0000256" key="4">
    <source>
        <dbReference type="ARBA" id="ARBA00022723"/>
    </source>
</evidence>
<evidence type="ECO:0000256" key="6">
    <source>
        <dbReference type="ARBA" id="ARBA00023001"/>
    </source>
</evidence>
<comment type="catalytic activity">
    <reaction evidence="14 15">
        <text>[(1-&gt;4)-beta-D-glucosyl]n+m + reduced acceptor + O2 = 4-dehydro-beta-D-glucosyl-[(1-&gt;4)-beta-D-glucosyl]n-1 + [(1-&gt;4)-beta-D-glucosyl]m + acceptor + H2O.</text>
        <dbReference type="EC" id="1.14.99.56"/>
    </reaction>
</comment>